<dbReference type="EMBL" id="JAAIJR010000244">
    <property type="protein sequence ID" value="NEX23590.1"/>
    <property type="molecule type" value="Genomic_DNA"/>
</dbReference>
<dbReference type="Proteomes" id="UP000471640">
    <property type="component" value="Unassembled WGS sequence"/>
</dbReference>
<gene>
    <name evidence="2" type="ORF">G3480_25495</name>
</gene>
<feature type="domain" description="ABC-type glycine betaine transport system substrate-binding" evidence="1">
    <location>
        <begin position="30"/>
        <end position="90"/>
    </location>
</feature>
<proteinExistence type="predicted"/>
<protein>
    <recommendedName>
        <fullName evidence="1">ABC-type glycine betaine transport system substrate-binding domain-containing protein</fullName>
    </recommendedName>
</protein>
<dbReference type="PROSITE" id="PS51257">
    <property type="entry name" value="PROKAR_LIPOPROTEIN"/>
    <property type="match status" value="1"/>
</dbReference>
<sequence length="95" mass="10012">MKGLRAYLALSCLVVAAVPLLVGCRGASEQVVIGSKKFTESVILGEMLRGLVETTGTPVRHRASLGGTRILFNALVAGEIDAYVEYTGTLGCDQK</sequence>
<accession>A0A6P1E1C2</accession>
<dbReference type="InterPro" id="IPR007210">
    <property type="entry name" value="ABC_Gly_betaine_transp_sub-bd"/>
</dbReference>
<evidence type="ECO:0000313" key="3">
    <source>
        <dbReference type="Proteomes" id="UP000471640"/>
    </source>
</evidence>
<dbReference type="AlphaFoldDB" id="A0A6P1E1C2"/>
<evidence type="ECO:0000313" key="2">
    <source>
        <dbReference type="EMBL" id="NEX23590.1"/>
    </source>
</evidence>
<dbReference type="GO" id="GO:0043190">
    <property type="term" value="C:ATP-binding cassette (ABC) transporter complex"/>
    <property type="evidence" value="ECO:0007669"/>
    <property type="project" value="InterPro"/>
</dbReference>
<dbReference type="RefSeq" id="WP_164657014.1">
    <property type="nucleotide sequence ID" value="NZ_JAAIJR010000244.1"/>
</dbReference>
<dbReference type="SUPFAM" id="SSF53850">
    <property type="entry name" value="Periplasmic binding protein-like II"/>
    <property type="match status" value="1"/>
</dbReference>
<organism evidence="2 3">
    <name type="scientific">Thiorhodococcus mannitoliphagus</name>
    <dbReference type="NCBI Taxonomy" id="329406"/>
    <lineage>
        <taxon>Bacteria</taxon>
        <taxon>Pseudomonadati</taxon>
        <taxon>Pseudomonadota</taxon>
        <taxon>Gammaproteobacteria</taxon>
        <taxon>Chromatiales</taxon>
        <taxon>Chromatiaceae</taxon>
        <taxon>Thiorhodococcus</taxon>
    </lineage>
</organism>
<dbReference type="Gene3D" id="3.40.190.10">
    <property type="entry name" value="Periplasmic binding protein-like II"/>
    <property type="match status" value="1"/>
</dbReference>
<reference evidence="3" key="1">
    <citation type="journal article" date="2020" name="Microbiol. Resour. Announc.">
        <title>Draft Genome Sequences of Thiorhodococcus mannitoliphagus and Thiorhodococcus minor, Purple Sulfur Photosynthetic Bacteria in the Gammaproteobacterial Family Chromatiaceae.</title>
        <authorList>
            <person name="Aviles F.A."/>
            <person name="Meyer T.E."/>
            <person name="Kyndt J.A."/>
        </authorList>
    </citation>
    <scope>NUCLEOTIDE SEQUENCE [LARGE SCALE GENOMIC DNA]</scope>
    <source>
        <strain evidence="3">DSM 18266</strain>
    </source>
</reference>
<comment type="caution">
    <text evidence="2">The sequence shown here is derived from an EMBL/GenBank/DDBJ whole genome shotgun (WGS) entry which is preliminary data.</text>
</comment>
<reference evidence="2 3" key="2">
    <citation type="submission" date="2020-02" db="EMBL/GenBank/DDBJ databases">
        <title>Genome sequences of Thiorhodococcus mannitoliphagus and Thiorhodococcus minor, purple sulfur photosynthetic bacteria in the gammaproteobacterial family, Chromatiaceae.</title>
        <authorList>
            <person name="Aviles F.A."/>
            <person name="Meyer T.E."/>
            <person name="Kyndt J.A."/>
        </authorList>
    </citation>
    <scope>NUCLEOTIDE SEQUENCE [LARGE SCALE GENOMIC DNA]</scope>
    <source>
        <strain evidence="2 3">DSM 18266</strain>
    </source>
</reference>
<keyword evidence="3" id="KW-1185">Reference proteome</keyword>
<dbReference type="GO" id="GO:0022857">
    <property type="term" value="F:transmembrane transporter activity"/>
    <property type="evidence" value="ECO:0007669"/>
    <property type="project" value="InterPro"/>
</dbReference>
<evidence type="ECO:0000259" key="1">
    <source>
        <dbReference type="Pfam" id="PF04069"/>
    </source>
</evidence>
<name>A0A6P1E1C2_9GAMM</name>
<dbReference type="Pfam" id="PF04069">
    <property type="entry name" value="OpuAC"/>
    <property type="match status" value="1"/>
</dbReference>